<comment type="similarity">
    <text evidence="1 2">Belongs to the OprB family.</text>
</comment>
<evidence type="ECO:0000256" key="1">
    <source>
        <dbReference type="ARBA" id="ARBA00008769"/>
    </source>
</evidence>
<dbReference type="Pfam" id="PF04966">
    <property type="entry name" value="OprB"/>
    <property type="match status" value="1"/>
</dbReference>
<dbReference type="Gene3D" id="2.40.160.180">
    <property type="entry name" value="Carbohydrate-selective porin OprB"/>
    <property type="match status" value="1"/>
</dbReference>
<dbReference type="PANTHER" id="PTHR37944">
    <property type="entry name" value="PORIN B"/>
    <property type="match status" value="1"/>
</dbReference>
<evidence type="ECO:0000313" key="4">
    <source>
        <dbReference type="Proteomes" id="UP001597299"/>
    </source>
</evidence>
<protein>
    <submittedName>
        <fullName evidence="3">Carbohydrate porin</fullName>
    </submittedName>
</protein>
<keyword evidence="4" id="KW-1185">Reference proteome</keyword>
<proteinExistence type="inferred from homology"/>
<dbReference type="PANTHER" id="PTHR37944:SF1">
    <property type="entry name" value="PORIN B"/>
    <property type="match status" value="1"/>
</dbReference>
<sequence length="439" mass="45518">MLAATSGAAMGHAADVAHVEAGSISWDQLLARQTLTGDWNGSRTALEQKGLTFTLTQTSDFLGNPSGGIRQAAAYDGVFMPELDIDLEKLMGWHGGSVHVAGYAIQGHGLSQYDIGNLLTVTSVEAPAGGRLGELWFQQELLGDALAVKVGRLLADQSFVISETASVFVNSTFGFPGSFATDLPGGGPAYPDAVPGVQLVARPNGDWTLQGAVFEGDPDAGSLAEGGVFAIAELAYAFTPATNAGGLPGTYKLGAWYNSETFDNLATASNGVSLASPLSSGVPAGETGNYAFYAVLDQSLWREPGTDGQGLSGFARATFTPLGDRNEIDWYVDFGLAYTGLLPGRDSDVIGIGFAYAHMSGSLADLARAANAASGAADPIPDYEAVLEITYQAALAPWLSVQPFFQYVIHPGGNAPDPQDQDVAIGNATVVGLRVAVTL</sequence>
<evidence type="ECO:0000256" key="2">
    <source>
        <dbReference type="RuleBase" id="RU363072"/>
    </source>
</evidence>
<dbReference type="RefSeq" id="WP_343207743.1">
    <property type="nucleotide sequence ID" value="NZ_JAHBGB010000037.1"/>
</dbReference>
<accession>A0ABW4Z2M1</accession>
<dbReference type="EMBL" id="JBHUHD010000001">
    <property type="protein sequence ID" value="MFD2142712.1"/>
    <property type="molecule type" value="Genomic_DNA"/>
</dbReference>
<comment type="caution">
    <text evidence="3">The sequence shown here is derived from an EMBL/GenBank/DDBJ whole genome shotgun (WGS) entry which is preliminary data.</text>
</comment>
<dbReference type="InterPro" id="IPR007049">
    <property type="entry name" value="Carb-sel_porin_OprB"/>
</dbReference>
<reference evidence="4" key="1">
    <citation type="journal article" date="2019" name="Int. J. Syst. Evol. Microbiol.">
        <title>The Global Catalogue of Microorganisms (GCM) 10K type strain sequencing project: providing services to taxonomists for standard genome sequencing and annotation.</title>
        <authorList>
            <consortium name="The Broad Institute Genomics Platform"/>
            <consortium name="The Broad Institute Genome Sequencing Center for Infectious Disease"/>
            <person name="Wu L."/>
            <person name="Ma J."/>
        </authorList>
    </citation>
    <scope>NUCLEOTIDE SEQUENCE [LARGE SCALE GENOMIC DNA]</scope>
    <source>
        <strain evidence="4">CCM 7435</strain>
    </source>
</reference>
<name>A0ABW4Z2M1_9HYPH</name>
<evidence type="ECO:0000313" key="3">
    <source>
        <dbReference type="EMBL" id="MFD2142712.1"/>
    </source>
</evidence>
<dbReference type="InterPro" id="IPR038673">
    <property type="entry name" value="OprB_sf"/>
</dbReference>
<dbReference type="Proteomes" id="UP001597299">
    <property type="component" value="Unassembled WGS sequence"/>
</dbReference>
<dbReference type="InterPro" id="IPR052932">
    <property type="entry name" value="OprB_Porin"/>
</dbReference>
<gene>
    <name evidence="3" type="ORF">ACFSNC_20075</name>
</gene>
<organism evidence="3 4">
    <name type="scientific">Ancylobacter oerskovii</name>
    <dbReference type="NCBI Taxonomy" id="459519"/>
    <lineage>
        <taxon>Bacteria</taxon>
        <taxon>Pseudomonadati</taxon>
        <taxon>Pseudomonadota</taxon>
        <taxon>Alphaproteobacteria</taxon>
        <taxon>Hyphomicrobiales</taxon>
        <taxon>Xanthobacteraceae</taxon>
        <taxon>Ancylobacter</taxon>
    </lineage>
</organism>